<accession>A0AAW2FBA9</accession>
<sequence length="81" mass="9408">MRFLSLFAVEFASVRTDRPPRPSRFLLDRCAPRETLIGRTRWRRTTYVSYVIPSDADSQFLYSSSLASVLIIKVHFNSNSH</sequence>
<organism evidence="1 2">
    <name type="scientific">Cardiocondyla obscurior</name>
    <dbReference type="NCBI Taxonomy" id="286306"/>
    <lineage>
        <taxon>Eukaryota</taxon>
        <taxon>Metazoa</taxon>
        <taxon>Ecdysozoa</taxon>
        <taxon>Arthropoda</taxon>
        <taxon>Hexapoda</taxon>
        <taxon>Insecta</taxon>
        <taxon>Pterygota</taxon>
        <taxon>Neoptera</taxon>
        <taxon>Endopterygota</taxon>
        <taxon>Hymenoptera</taxon>
        <taxon>Apocrita</taxon>
        <taxon>Aculeata</taxon>
        <taxon>Formicoidea</taxon>
        <taxon>Formicidae</taxon>
        <taxon>Myrmicinae</taxon>
        <taxon>Cardiocondyla</taxon>
    </lineage>
</organism>
<proteinExistence type="predicted"/>
<keyword evidence="2" id="KW-1185">Reference proteome</keyword>
<dbReference type="AlphaFoldDB" id="A0AAW2FBA9"/>
<evidence type="ECO:0008006" key="3">
    <source>
        <dbReference type="Google" id="ProtNLM"/>
    </source>
</evidence>
<protein>
    <recommendedName>
        <fullName evidence="3">Secreted protein</fullName>
    </recommendedName>
</protein>
<name>A0AAW2FBA9_9HYME</name>
<evidence type="ECO:0000313" key="1">
    <source>
        <dbReference type="EMBL" id="KAL0112046.1"/>
    </source>
</evidence>
<reference evidence="1 2" key="1">
    <citation type="submission" date="2023-03" db="EMBL/GenBank/DDBJ databases">
        <title>High recombination rates correlate with genetic variation in Cardiocondyla obscurior ants.</title>
        <authorList>
            <person name="Errbii M."/>
        </authorList>
    </citation>
    <scope>NUCLEOTIDE SEQUENCE [LARGE SCALE GENOMIC DNA]</scope>
    <source>
        <strain evidence="1">Alpha-2009</strain>
        <tissue evidence="1">Whole body</tissue>
    </source>
</reference>
<dbReference type="EMBL" id="JADYXP020000013">
    <property type="protein sequence ID" value="KAL0112046.1"/>
    <property type="molecule type" value="Genomic_DNA"/>
</dbReference>
<comment type="caution">
    <text evidence="1">The sequence shown here is derived from an EMBL/GenBank/DDBJ whole genome shotgun (WGS) entry which is preliminary data.</text>
</comment>
<dbReference type="Proteomes" id="UP001430953">
    <property type="component" value="Unassembled WGS sequence"/>
</dbReference>
<gene>
    <name evidence="1" type="ORF">PUN28_013340</name>
</gene>
<evidence type="ECO:0000313" key="2">
    <source>
        <dbReference type="Proteomes" id="UP001430953"/>
    </source>
</evidence>